<feature type="domain" description="RNase H type-1" evidence="2">
    <location>
        <begin position="19"/>
        <end position="84"/>
    </location>
</feature>
<gene>
    <name evidence="3" type="ORF">PVK06_012108</name>
</gene>
<sequence>MMGNEIWRPSRTSFVRIKFDKAFNKTNNSSYSGLVVRDSNGEILGVRYVLNQNIPSTFEAEALACVQGLQLGVTMRVNEVEVEGLRREEQWNLDRKVPIFAQMVVERDRLRYSSAKKSEESEDVRGKGESRSHLVH</sequence>
<organism evidence="3 4">
    <name type="scientific">Gossypium arboreum</name>
    <name type="common">Tree cotton</name>
    <name type="synonym">Gossypium nanking</name>
    <dbReference type="NCBI Taxonomy" id="29729"/>
    <lineage>
        <taxon>Eukaryota</taxon>
        <taxon>Viridiplantae</taxon>
        <taxon>Streptophyta</taxon>
        <taxon>Embryophyta</taxon>
        <taxon>Tracheophyta</taxon>
        <taxon>Spermatophyta</taxon>
        <taxon>Magnoliopsida</taxon>
        <taxon>eudicotyledons</taxon>
        <taxon>Gunneridae</taxon>
        <taxon>Pentapetalae</taxon>
        <taxon>rosids</taxon>
        <taxon>malvids</taxon>
        <taxon>Malvales</taxon>
        <taxon>Malvaceae</taxon>
        <taxon>Malvoideae</taxon>
        <taxon>Gossypium</taxon>
    </lineage>
</organism>
<evidence type="ECO:0000256" key="1">
    <source>
        <dbReference type="SAM" id="MobiDB-lite"/>
    </source>
</evidence>
<dbReference type="InterPro" id="IPR002156">
    <property type="entry name" value="RNaseH_domain"/>
</dbReference>
<evidence type="ECO:0000259" key="2">
    <source>
        <dbReference type="Pfam" id="PF13456"/>
    </source>
</evidence>
<dbReference type="Proteomes" id="UP001358586">
    <property type="component" value="Chromosome 4"/>
</dbReference>
<reference evidence="3 4" key="1">
    <citation type="submission" date="2023-03" db="EMBL/GenBank/DDBJ databases">
        <title>WGS of Gossypium arboreum.</title>
        <authorList>
            <person name="Yu D."/>
        </authorList>
    </citation>
    <scope>NUCLEOTIDE SEQUENCE [LARGE SCALE GENOMIC DNA]</scope>
    <source>
        <tissue evidence="3">Leaf</tissue>
    </source>
</reference>
<dbReference type="Pfam" id="PF13456">
    <property type="entry name" value="RVT_3"/>
    <property type="match status" value="1"/>
</dbReference>
<evidence type="ECO:0000313" key="3">
    <source>
        <dbReference type="EMBL" id="KAK5836324.1"/>
    </source>
</evidence>
<proteinExistence type="predicted"/>
<name>A0ABR0QAT9_GOSAR</name>
<evidence type="ECO:0000313" key="4">
    <source>
        <dbReference type="Proteomes" id="UP001358586"/>
    </source>
</evidence>
<protein>
    <recommendedName>
        <fullName evidence="2">RNase H type-1 domain-containing protein</fullName>
    </recommendedName>
</protein>
<accession>A0ABR0QAT9</accession>
<dbReference type="EMBL" id="JARKNE010000004">
    <property type="protein sequence ID" value="KAK5836324.1"/>
    <property type="molecule type" value="Genomic_DNA"/>
</dbReference>
<feature type="region of interest" description="Disordered" evidence="1">
    <location>
        <begin position="115"/>
        <end position="136"/>
    </location>
</feature>
<keyword evidence="4" id="KW-1185">Reference proteome</keyword>
<comment type="caution">
    <text evidence="3">The sequence shown here is derived from an EMBL/GenBank/DDBJ whole genome shotgun (WGS) entry which is preliminary data.</text>
</comment>